<gene>
    <name evidence="1" type="ORF">HNP55_004404</name>
</gene>
<protein>
    <submittedName>
        <fullName evidence="1">Uncharacterized protein</fullName>
    </submittedName>
</protein>
<keyword evidence="2" id="KW-1185">Reference proteome</keyword>
<sequence length="104" mass="11192">MSNTFLSKVVAERAALAVINRSYSGNRQLTGLSSPAIEQWRSKVALPAGHLLVQTLVRLGDVAQTLSNKSNESFMPLTAEVKVTLDQLMAQLTAQVKALHSEGS</sequence>
<comment type="caution">
    <text evidence="1">The sequence shown here is derived from an EMBL/GenBank/DDBJ whole genome shotgun (WGS) entry which is preliminary data.</text>
</comment>
<dbReference type="RefSeq" id="WP_184304156.1">
    <property type="nucleotide sequence ID" value="NZ_JACHLP010000011.1"/>
</dbReference>
<dbReference type="EMBL" id="JACHLP010000011">
    <property type="protein sequence ID" value="MBB4845852.1"/>
    <property type="molecule type" value="Genomic_DNA"/>
</dbReference>
<dbReference type="AlphaFoldDB" id="A0A840LGW6"/>
<evidence type="ECO:0000313" key="1">
    <source>
        <dbReference type="EMBL" id="MBB4845852.1"/>
    </source>
</evidence>
<accession>A0A840LGW6</accession>
<reference evidence="1 2" key="1">
    <citation type="submission" date="2020-08" db="EMBL/GenBank/DDBJ databases">
        <title>Functional genomics of gut bacteria from endangered species of beetles.</title>
        <authorList>
            <person name="Carlos-Shanley C."/>
        </authorList>
    </citation>
    <scope>NUCLEOTIDE SEQUENCE [LARGE SCALE GENOMIC DNA]</scope>
    <source>
        <strain evidence="1 2">S00239</strain>
    </source>
</reference>
<name>A0A840LGW6_9BURK</name>
<dbReference type="Proteomes" id="UP000562027">
    <property type="component" value="Unassembled WGS sequence"/>
</dbReference>
<evidence type="ECO:0000313" key="2">
    <source>
        <dbReference type="Proteomes" id="UP000562027"/>
    </source>
</evidence>
<organism evidence="1 2">
    <name type="scientific">Roseateles oligotrophus</name>
    <dbReference type="NCBI Taxonomy" id="1769250"/>
    <lineage>
        <taxon>Bacteria</taxon>
        <taxon>Pseudomonadati</taxon>
        <taxon>Pseudomonadota</taxon>
        <taxon>Betaproteobacteria</taxon>
        <taxon>Burkholderiales</taxon>
        <taxon>Sphaerotilaceae</taxon>
        <taxon>Roseateles</taxon>
    </lineage>
</organism>
<proteinExistence type="predicted"/>